<dbReference type="eggNOG" id="COG1305">
    <property type="taxonomic scope" value="Bacteria"/>
</dbReference>
<feature type="domain" description="Transglutaminase-like" evidence="1">
    <location>
        <begin position="96"/>
        <end position="152"/>
    </location>
</feature>
<name>A0A081NGF6_9GAMM</name>
<dbReference type="InterPro" id="IPR038765">
    <property type="entry name" value="Papain-like_cys_pep_sf"/>
</dbReference>
<dbReference type="RefSeq" id="WP_034837896.1">
    <property type="nucleotide sequence ID" value="NZ_JOKH01000003.1"/>
</dbReference>
<dbReference type="InterPro" id="IPR002931">
    <property type="entry name" value="Transglutaminase-like"/>
</dbReference>
<evidence type="ECO:0000313" key="2">
    <source>
        <dbReference type="EMBL" id="KEQ17529.1"/>
    </source>
</evidence>
<dbReference type="EMBL" id="JOKH01000003">
    <property type="protein sequence ID" value="KEQ17529.1"/>
    <property type="molecule type" value="Genomic_DNA"/>
</dbReference>
<dbReference type="Proteomes" id="UP000028073">
    <property type="component" value="Unassembled WGS sequence"/>
</dbReference>
<dbReference type="Gene3D" id="3.10.620.30">
    <property type="match status" value="1"/>
</dbReference>
<organism evidence="2 3">
    <name type="scientific">Endozoicomonas numazuensis</name>
    <dbReference type="NCBI Taxonomy" id="1137799"/>
    <lineage>
        <taxon>Bacteria</taxon>
        <taxon>Pseudomonadati</taxon>
        <taxon>Pseudomonadota</taxon>
        <taxon>Gammaproteobacteria</taxon>
        <taxon>Oceanospirillales</taxon>
        <taxon>Endozoicomonadaceae</taxon>
        <taxon>Endozoicomonas</taxon>
    </lineage>
</organism>
<comment type="caution">
    <text evidence="2">The sequence shown here is derived from an EMBL/GenBank/DDBJ whole genome shotgun (WGS) entry which is preliminary data.</text>
</comment>
<proteinExistence type="predicted"/>
<dbReference type="Pfam" id="PF01841">
    <property type="entry name" value="Transglut_core"/>
    <property type="match status" value="1"/>
</dbReference>
<dbReference type="SUPFAM" id="SSF54001">
    <property type="entry name" value="Cysteine proteinases"/>
    <property type="match status" value="1"/>
</dbReference>
<evidence type="ECO:0000313" key="3">
    <source>
        <dbReference type="Proteomes" id="UP000028073"/>
    </source>
</evidence>
<gene>
    <name evidence="2" type="ORF">GZ78_17415</name>
</gene>
<sequence>MSEYKILYSHSSVFTQSGLYEAQLNALPDDIEEVCRFTHNLLIHAYWLDKYGCNVGEFTKLEEMQIRCAEDILALASSKATGSLSDQRAPEERVVSICRDFSLIVCSVLRAKGIPSRLRCGFATYLTPGCFEDHWVCEYWSTDESRWVKVDAQLDPFHCDVLKIDFDTVDVPDSRFLCAGVAWELCRSGKENPEKFGIHDFNGLPFIKGNLIRDLFALSRIEMLAWDTGWGILNEYLSPAANDDEFELLDQLAVYSRDSDQENAEHVVTQNQSIALPENWTWNQSPTLRELYSQQS</sequence>
<dbReference type="OrthoDB" id="9804872at2"/>
<dbReference type="AlphaFoldDB" id="A0A081NGF6"/>
<evidence type="ECO:0000259" key="1">
    <source>
        <dbReference type="Pfam" id="PF01841"/>
    </source>
</evidence>
<protein>
    <recommendedName>
        <fullName evidence="1">Transglutaminase-like domain-containing protein</fullName>
    </recommendedName>
</protein>
<reference evidence="2 3" key="1">
    <citation type="submission" date="2014-06" db="EMBL/GenBank/DDBJ databases">
        <title>Whole Genome Sequences of Three Symbiotic Endozoicomonas Bacteria.</title>
        <authorList>
            <person name="Neave M.J."/>
            <person name="Apprill A."/>
            <person name="Voolstra C.R."/>
        </authorList>
    </citation>
    <scope>NUCLEOTIDE SEQUENCE [LARGE SCALE GENOMIC DNA]</scope>
    <source>
        <strain evidence="2 3">DSM 25634</strain>
    </source>
</reference>
<accession>A0A081NGF6</accession>
<keyword evidence="3" id="KW-1185">Reference proteome</keyword>